<evidence type="ECO:0000256" key="1">
    <source>
        <dbReference type="SAM" id="Phobius"/>
    </source>
</evidence>
<keyword evidence="1" id="KW-0472">Membrane</keyword>
<dbReference type="EMBL" id="LWSG01000021">
    <property type="protein sequence ID" value="OAS85358.1"/>
    <property type="molecule type" value="Genomic_DNA"/>
</dbReference>
<comment type="caution">
    <text evidence="2">The sequence shown here is derived from an EMBL/GenBank/DDBJ whole genome shotgun (WGS) entry which is preliminary data.</text>
</comment>
<keyword evidence="1" id="KW-1133">Transmembrane helix</keyword>
<sequence>MVKSRQRQQKSELIIHTKINWLRELVISIFSIVVWFYCLGVIIFFISALIDYNDRYISLIKTSFKMTNSDIRSFLFIVFIIWIVFYLGLWSWKLYNKKRFGSLNRRVYPDHSTKEDLLSLKLISKKDFDSLHESNVIIFEKNPIKDLYIR</sequence>
<feature type="transmembrane region" description="Helical" evidence="1">
    <location>
        <begin position="74"/>
        <end position="95"/>
    </location>
</feature>
<proteinExistence type="predicted"/>
<evidence type="ECO:0000313" key="3">
    <source>
        <dbReference type="Proteomes" id="UP000078534"/>
    </source>
</evidence>
<organism evidence="2 3">
    <name type="scientific">Metabacillus litoralis</name>
    <dbReference type="NCBI Taxonomy" id="152268"/>
    <lineage>
        <taxon>Bacteria</taxon>
        <taxon>Bacillati</taxon>
        <taxon>Bacillota</taxon>
        <taxon>Bacilli</taxon>
        <taxon>Bacillales</taxon>
        <taxon>Bacillaceae</taxon>
        <taxon>Metabacillus</taxon>
    </lineage>
</organism>
<feature type="transmembrane region" description="Helical" evidence="1">
    <location>
        <begin position="21"/>
        <end position="50"/>
    </location>
</feature>
<gene>
    <name evidence="2" type="ORF">A6K24_24295</name>
</gene>
<keyword evidence="3" id="KW-1185">Reference proteome</keyword>
<accession>A0A179SVP6</accession>
<keyword evidence="1" id="KW-0812">Transmembrane</keyword>
<dbReference type="AlphaFoldDB" id="A0A179SVP6"/>
<protein>
    <recommendedName>
        <fullName evidence="4">Poly-beta-1,6-N-acetyl-D-glucosamine biosynthesis protein PgaD</fullName>
    </recommendedName>
</protein>
<reference evidence="3" key="1">
    <citation type="submission" date="2016-04" db="EMBL/GenBank/DDBJ databases">
        <authorList>
            <person name="Lyu Z."/>
            <person name="Lyu W."/>
        </authorList>
    </citation>
    <scope>NUCLEOTIDE SEQUENCE [LARGE SCALE GENOMIC DNA]</scope>
    <source>
        <strain evidence="3">C44</strain>
    </source>
</reference>
<evidence type="ECO:0008006" key="4">
    <source>
        <dbReference type="Google" id="ProtNLM"/>
    </source>
</evidence>
<evidence type="ECO:0000313" key="2">
    <source>
        <dbReference type="EMBL" id="OAS85358.1"/>
    </source>
</evidence>
<name>A0A179SVP6_9BACI</name>
<dbReference type="Proteomes" id="UP000078534">
    <property type="component" value="Unassembled WGS sequence"/>
</dbReference>
<dbReference type="STRING" id="152268.A6K24_24295"/>